<name>A0A7X6DB29_9ENTE</name>
<dbReference type="InterPro" id="IPR048101">
    <property type="entry name" value="MobP2"/>
</dbReference>
<proteinExistence type="predicted"/>
<dbReference type="Pfam" id="PF18555">
    <property type="entry name" value="MobL"/>
    <property type="match status" value="1"/>
</dbReference>
<evidence type="ECO:0000313" key="2">
    <source>
        <dbReference type="Proteomes" id="UP000521358"/>
    </source>
</evidence>
<dbReference type="AlphaFoldDB" id="A0A7X6DB29"/>
<organism evidence="1 2">
    <name type="scientific">Vagococcus fluvialis</name>
    <dbReference type="NCBI Taxonomy" id="2738"/>
    <lineage>
        <taxon>Bacteria</taxon>
        <taxon>Bacillati</taxon>
        <taxon>Bacillota</taxon>
        <taxon>Bacilli</taxon>
        <taxon>Lactobacillales</taxon>
        <taxon>Enterococcaceae</taxon>
        <taxon>Vagococcus</taxon>
    </lineage>
</organism>
<dbReference type="Proteomes" id="UP000521358">
    <property type="component" value="Unassembled WGS sequence"/>
</dbReference>
<reference evidence="1 2" key="1">
    <citation type="submission" date="2020-03" db="EMBL/GenBank/DDBJ databases">
        <title>Bacterial samples isolated from urine from healthy bovine heifers (Gyr breed).</title>
        <authorList>
            <person name="Giannattasio-Ferraz S."/>
            <person name="Maskeri L."/>
            <person name="Penido A."/>
            <person name="Barbosa-Stancioli E.F."/>
            <person name="Putonti C."/>
        </authorList>
    </citation>
    <scope>NUCLEOTIDE SEQUENCE [LARGE SCALE GENOMIC DNA]</scope>
    <source>
        <strain evidence="1 2">UFMG-H7</strain>
    </source>
</reference>
<evidence type="ECO:0000313" key="1">
    <source>
        <dbReference type="EMBL" id="NKC69079.1"/>
    </source>
</evidence>
<sequence length="840" mass="98289">MSSPAIILTSEFVISHDEGSINYLDRRDRQIDSDKEISIGIEGEAHEIMSLDMIRQLDESDFSNYLNYLGRQQALEKNNSRSEGEELELVTIEKKLKNMEQNSKPPTNHDNHMEVRGLFDKENDTLTPERKEFYKEFFSAASNNGAFLFQDVVSFDTKFLVEQGVFVPLTKQLDSTKLKQAGRLMMKKYFELENLEETGQWVGAIHYNTEHFHIHFSTTESKNTRDIITITDKQTGQKKDVRNGFKKQNTINQMKAIFANQLIDRSQELEKISRLRNHLVLYVRESNHESKLKKQLNELKKILPIEKKKWQYNRLSSSVKLIINETVESLLKENKDFNQFKQLIKEEGRFRNSLYRKESKNEYYQNKMKDMNVRFGNALLKNMKEVEKEIAQLKRMPMSYRLEVKNESKPIKKIDSNLKNYSKLNQEKIRTQLSSASFVKTEASWKKEGREPTKEAVPIEISIPIMSEDGKELKGFDVGYVYDVSQTEVNRRFSFQVNMNSHGNYQPNLDKYSTYNQEKLKKQLPNVSVVGTSNYWRKEGRTLIPGTKPLEISIPIMTEDGKKLLDYDVGYIYDISQTVVVETKEKTLSFSDEKKKLTSNLTSYSKFNQQKLKEQMPEVTTVGSRYFWKKEGRFIAPDSEPLYISIPVMKEDGKTLSHFSEGVVYDISQTKLFSNEIQNAPVNKMQHSTDLSKQFSNNMYRYTSKQRESIQEQSPGASTVMSRPQWLEKGLCPRHLEQPIFIESTFKNPETQQIITYERAVYDVSQVRQATKYELKQLQKEYDSLKQTRYQPSAIEYSNHAVRKLSNLLEKDYDTERNKFEKERLDRQVHIAQQEASHGY</sequence>
<comment type="caution">
    <text evidence="1">The sequence shown here is derived from an EMBL/GenBank/DDBJ whole genome shotgun (WGS) entry which is preliminary data.</text>
</comment>
<gene>
    <name evidence="1" type="ORF">HED35_13360</name>
</gene>
<protein>
    <submittedName>
        <fullName evidence="1">Uncharacterized protein</fullName>
    </submittedName>
</protein>
<accession>A0A7X6DB29</accession>
<dbReference type="EMBL" id="JAAVMB010000019">
    <property type="protein sequence ID" value="NKC69079.1"/>
    <property type="molecule type" value="Genomic_DNA"/>
</dbReference>
<dbReference type="InterPro" id="IPR041073">
    <property type="entry name" value="MobL"/>
</dbReference>
<dbReference type="RefSeq" id="WP_167808122.1">
    <property type="nucleotide sequence ID" value="NZ_JAAVMB010000019.1"/>
</dbReference>
<dbReference type="NCBIfam" id="NF041498">
    <property type="entry name" value="MobP2"/>
    <property type="match status" value="1"/>
</dbReference>